<accession>A0ABD5VLH1</accession>
<dbReference type="RefSeq" id="WP_336350669.1">
    <property type="nucleotide sequence ID" value="NZ_JAZAQL010000002.1"/>
</dbReference>
<evidence type="ECO:0000256" key="5">
    <source>
        <dbReference type="ARBA" id="ARBA00022932"/>
    </source>
</evidence>
<evidence type="ECO:0000256" key="2">
    <source>
        <dbReference type="ARBA" id="ARBA00012417"/>
    </source>
</evidence>
<dbReference type="Gene3D" id="3.30.420.10">
    <property type="entry name" value="Ribonuclease H-like superfamily/Ribonuclease H"/>
    <property type="match status" value="1"/>
</dbReference>
<dbReference type="InterPro" id="IPR043502">
    <property type="entry name" value="DNA/RNA_pol_sf"/>
</dbReference>
<dbReference type="Pfam" id="PF00136">
    <property type="entry name" value="DNA_pol_B"/>
    <property type="match status" value="1"/>
</dbReference>
<protein>
    <recommendedName>
        <fullName evidence="2">DNA-directed DNA polymerase</fullName>
        <ecNumber evidence="2">2.7.7.7</ecNumber>
    </recommendedName>
</protein>
<evidence type="ECO:0000256" key="1">
    <source>
        <dbReference type="ARBA" id="ARBA00005755"/>
    </source>
</evidence>
<keyword evidence="3" id="KW-0808">Transferase</keyword>
<comment type="catalytic activity">
    <reaction evidence="7">
        <text>DNA(n) + a 2'-deoxyribonucleoside 5'-triphosphate = DNA(n+1) + diphosphate</text>
        <dbReference type="Rhea" id="RHEA:22508"/>
        <dbReference type="Rhea" id="RHEA-COMP:17339"/>
        <dbReference type="Rhea" id="RHEA-COMP:17340"/>
        <dbReference type="ChEBI" id="CHEBI:33019"/>
        <dbReference type="ChEBI" id="CHEBI:61560"/>
        <dbReference type="ChEBI" id="CHEBI:173112"/>
        <dbReference type="EC" id="2.7.7.7"/>
    </reaction>
</comment>
<dbReference type="PRINTS" id="PR00106">
    <property type="entry name" value="DNAPOLB"/>
</dbReference>
<dbReference type="InterPro" id="IPR050240">
    <property type="entry name" value="DNA_pol_type-B"/>
</dbReference>
<proteinExistence type="inferred from homology"/>
<dbReference type="Gene3D" id="3.30.342.10">
    <property type="entry name" value="DNA Polymerase, chain B, domain 1"/>
    <property type="match status" value="1"/>
</dbReference>
<evidence type="ECO:0000256" key="4">
    <source>
        <dbReference type="ARBA" id="ARBA00022695"/>
    </source>
</evidence>
<dbReference type="InterPro" id="IPR036397">
    <property type="entry name" value="RNaseH_sf"/>
</dbReference>
<dbReference type="PANTHER" id="PTHR10322:SF23">
    <property type="entry name" value="DNA POLYMERASE DELTA CATALYTIC SUBUNIT"/>
    <property type="match status" value="1"/>
</dbReference>
<comment type="caution">
    <text evidence="10">The sequence shown here is derived from an EMBL/GenBank/DDBJ whole genome shotgun (WGS) entry which is preliminary data.</text>
</comment>
<dbReference type="EMBL" id="JBHSXN010000002">
    <property type="protein sequence ID" value="MFC6953716.1"/>
    <property type="molecule type" value="Genomic_DNA"/>
</dbReference>
<evidence type="ECO:0000259" key="8">
    <source>
        <dbReference type="Pfam" id="PF00136"/>
    </source>
</evidence>
<reference evidence="10 11" key="1">
    <citation type="journal article" date="2019" name="Int. J. Syst. Evol. Microbiol.">
        <title>The Global Catalogue of Microorganisms (GCM) 10K type strain sequencing project: providing services to taxonomists for standard genome sequencing and annotation.</title>
        <authorList>
            <consortium name="The Broad Institute Genomics Platform"/>
            <consortium name="The Broad Institute Genome Sequencing Center for Infectious Disease"/>
            <person name="Wu L."/>
            <person name="Ma J."/>
        </authorList>
    </citation>
    <scope>NUCLEOTIDE SEQUENCE [LARGE SCALE GENOMIC DNA]</scope>
    <source>
        <strain evidence="10 11">GX26</strain>
    </source>
</reference>
<name>A0ABD5VLH1_9EURY</name>
<keyword evidence="11" id="KW-1185">Reference proteome</keyword>
<evidence type="ECO:0000313" key="10">
    <source>
        <dbReference type="EMBL" id="MFC6953716.1"/>
    </source>
</evidence>
<dbReference type="InterPro" id="IPR023211">
    <property type="entry name" value="DNA_pol_palm_dom_sf"/>
</dbReference>
<dbReference type="AlphaFoldDB" id="A0ABD5VLH1"/>
<keyword evidence="5 10" id="KW-0239">DNA-directed DNA polymerase</keyword>
<dbReference type="Gene3D" id="3.90.1600.10">
    <property type="entry name" value="Palm domain of DNA polymerase"/>
    <property type="match status" value="1"/>
</dbReference>
<feature type="domain" description="DNA-directed DNA polymerase family B multifunctional" evidence="8">
    <location>
        <begin position="392"/>
        <end position="713"/>
    </location>
</feature>
<evidence type="ECO:0000256" key="7">
    <source>
        <dbReference type="ARBA" id="ARBA00049244"/>
    </source>
</evidence>
<dbReference type="SUPFAM" id="SSF53098">
    <property type="entry name" value="Ribonuclease H-like"/>
    <property type="match status" value="1"/>
</dbReference>
<dbReference type="Proteomes" id="UP001596395">
    <property type="component" value="Unassembled WGS sequence"/>
</dbReference>
<feature type="domain" description="DNA-directed DNA polymerase family B exonuclease" evidence="9">
    <location>
        <begin position="108"/>
        <end position="318"/>
    </location>
</feature>
<gene>
    <name evidence="10" type="ORF">ACFQGB_12655</name>
</gene>
<dbReference type="InterPro" id="IPR006172">
    <property type="entry name" value="DNA-dir_DNA_pol_B"/>
</dbReference>
<organism evidence="10 11">
    <name type="scientific">Halorubellus litoreus</name>
    <dbReference type="NCBI Taxonomy" id="755308"/>
    <lineage>
        <taxon>Archaea</taxon>
        <taxon>Methanobacteriati</taxon>
        <taxon>Methanobacteriota</taxon>
        <taxon>Stenosarchaea group</taxon>
        <taxon>Halobacteria</taxon>
        <taxon>Halobacteriales</taxon>
        <taxon>Halorubellaceae</taxon>
        <taxon>Halorubellus</taxon>
    </lineage>
</organism>
<dbReference type="Pfam" id="PF03104">
    <property type="entry name" value="DNA_pol_B_exo1"/>
    <property type="match status" value="1"/>
</dbReference>
<dbReference type="GO" id="GO:0003887">
    <property type="term" value="F:DNA-directed DNA polymerase activity"/>
    <property type="evidence" value="ECO:0007669"/>
    <property type="project" value="UniProtKB-KW"/>
</dbReference>
<evidence type="ECO:0000259" key="9">
    <source>
        <dbReference type="Pfam" id="PF03104"/>
    </source>
</evidence>
<evidence type="ECO:0000313" key="11">
    <source>
        <dbReference type="Proteomes" id="UP001596395"/>
    </source>
</evidence>
<dbReference type="PANTHER" id="PTHR10322">
    <property type="entry name" value="DNA POLYMERASE CATALYTIC SUBUNIT"/>
    <property type="match status" value="1"/>
</dbReference>
<keyword evidence="4" id="KW-0548">Nucleotidyltransferase</keyword>
<dbReference type="SUPFAM" id="SSF56672">
    <property type="entry name" value="DNA/RNA polymerases"/>
    <property type="match status" value="1"/>
</dbReference>
<dbReference type="EC" id="2.7.7.7" evidence="2"/>
<dbReference type="SMART" id="SM00486">
    <property type="entry name" value="POLBc"/>
    <property type="match status" value="1"/>
</dbReference>
<sequence>MSDDITLYITKTEPDCEYDRAGNPIEPIVQVWGRTEGNYAEHIKVRGFYPYFYVEPGHGVTASQHSELHAIEHGVGESLFGDTLDKVYYKTPWPSTARELKTLFPEGTVYESDVSYTNRFLIDMGIKTGMQVPSRDVFYDEVTAVDFTADLRIVTFDIETDDRGDFPEPGEAHILGLVAHDNYTDETVAFYDLDGDSFEDRFGCDVPEKLSDLDLDIGDVDGFLFERDEASMLKRFAEYIQEVDPDVLTAWNIDFDASQLVGRMDAIGVDSGRLARNGRSFLLKSGEARILGRECFDLLYAYKKSQLNELPSYSLNSVAQAELGHEKVDHSGMGYYEMYRDDPELFVRYNVMDVQLAVGIDGKAGVFDFKQALRHEVGISLGETRDNHTMIEMFARRELFERGLVAPDARHEDVDEYDGAHVFEPFKGLTKNVTGMDLASLYPNTMAMFNMSPETKVEVPEAMQDADPSAVGSMLGMNLARAPNGTWFNLDKPGIFAGLVDKAIGLKEGYGEAKDKASGAERDALSVKYAAAKAVTNSLYGVLGWRHFFLYDRDVALAITSAGVACIKETARYISEETDGRVIYGDTDSNYVAWPKEWLKDQVLDAAMAAADYLNDELYPEFGKTFGVPPEMNRWEIQVESYAVTYFQHGKKKKYAMRITWDEGKDVDKEKITGYQRSDVSPLTQELINDVLWNIVRHGGDQAKIGTMVQEAAAKITSDPADADIIGIPGGLGKEINPDCTTPSCDDCYRWNHENNHPTDAHPRAAWFSNHLIGTEFGKGSKPKRVYLQPKFNEGVGTEVDVLAFEEAHELPDDVRVDVQRMTGAAIISPMEDILDAADIDVHAAIRGQTQTGLGAFL</sequence>
<evidence type="ECO:0000256" key="3">
    <source>
        <dbReference type="ARBA" id="ARBA00022679"/>
    </source>
</evidence>
<dbReference type="InterPro" id="IPR006134">
    <property type="entry name" value="DNA-dir_DNA_pol_B_multi_dom"/>
</dbReference>
<dbReference type="InterPro" id="IPR006133">
    <property type="entry name" value="DNA-dir_DNA_pol_B_exonuc"/>
</dbReference>
<comment type="similarity">
    <text evidence="1">Belongs to the DNA polymerase type-B family.</text>
</comment>
<dbReference type="GO" id="GO:0003677">
    <property type="term" value="F:DNA binding"/>
    <property type="evidence" value="ECO:0007669"/>
    <property type="project" value="UniProtKB-KW"/>
</dbReference>
<keyword evidence="6" id="KW-0238">DNA-binding</keyword>
<dbReference type="InterPro" id="IPR012337">
    <property type="entry name" value="RNaseH-like_sf"/>
</dbReference>
<evidence type="ECO:0000256" key="6">
    <source>
        <dbReference type="ARBA" id="ARBA00023125"/>
    </source>
</evidence>